<dbReference type="Gene3D" id="3.30.2400.10">
    <property type="entry name" value="Major capsid protein gp5"/>
    <property type="match status" value="1"/>
</dbReference>
<dbReference type="AlphaFoldDB" id="W4Q4V5"/>
<organism evidence="4 5">
    <name type="scientific">Halalkalibacter wakoensis JCM 9140</name>
    <dbReference type="NCBI Taxonomy" id="1236970"/>
    <lineage>
        <taxon>Bacteria</taxon>
        <taxon>Bacillati</taxon>
        <taxon>Bacillota</taxon>
        <taxon>Bacilli</taxon>
        <taxon>Bacillales</taxon>
        <taxon>Bacillaceae</taxon>
        <taxon>Halalkalibacter</taxon>
    </lineage>
</organism>
<dbReference type="RefSeq" id="WP_034747570.1">
    <property type="nucleotide sequence ID" value="NZ_BAUT01000037.1"/>
</dbReference>
<keyword evidence="2" id="KW-0175">Coiled coil</keyword>
<evidence type="ECO:0000256" key="2">
    <source>
        <dbReference type="SAM" id="Coils"/>
    </source>
</evidence>
<gene>
    <name evidence="4" type="ORF">JCM9140_3133</name>
</gene>
<protein>
    <submittedName>
        <fullName evidence="4">Phage capsid protein</fullName>
    </submittedName>
</protein>
<dbReference type="NCBIfam" id="TIGR01554">
    <property type="entry name" value="major_cap_HK97"/>
    <property type="match status" value="1"/>
</dbReference>
<evidence type="ECO:0000313" key="4">
    <source>
        <dbReference type="EMBL" id="GAE27022.1"/>
    </source>
</evidence>
<accession>W4Q4V5</accession>
<proteinExistence type="predicted"/>
<sequence>MNKKLREMLENINNKKAEARELLNKGDRDGAEKLRDEIKNLEKDFDIAKDLFEDAQKVIENKKPEPKTEKTPVADFCNVLRTRRIDNVVTVSVDEDGGFTVPKDIQTKINEYRESKDDLTKLVTVEPIKTMEGARTFKTRAQQTGFIEVDELAEIPEKATPKFTRLGYKAKKYAGFMRTSNEAIKDSDTNVVQFLTKWVGDESRVTRNKLVLTTLGTKAKTAIDDVDGIKKAMNVTLDPAFAATTEVVTNQDGFNWLDTLKDAEGKYLLQPSITSPSGKQLFGKNVTVISNKDLPSVTNKAPLIIGDLKEAVVIFDRENLSIKASDEAHDSFITDSTLLRAIERLDVKMRDAEAFVYGEIGLAVSTQGE</sequence>
<feature type="coiled-coil region" evidence="2">
    <location>
        <begin position="2"/>
        <end position="58"/>
    </location>
</feature>
<dbReference type="STRING" id="1236970.JCM9140_3133"/>
<evidence type="ECO:0000313" key="5">
    <source>
        <dbReference type="Proteomes" id="UP000018890"/>
    </source>
</evidence>
<comment type="subcellular location">
    <subcellularLocation>
        <location evidence="1">Virion</location>
    </subcellularLocation>
</comment>
<dbReference type="Proteomes" id="UP000018890">
    <property type="component" value="Unassembled WGS sequence"/>
</dbReference>
<dbReference type="InterPro" id="IPR054612">
    <property type="entry name" value="Phage_capsid-like_C"/>
</dbReference>
<dbReference type="OrthoDB" id="85826at2"/>
<name>W4Q4V5_9BACI</name>
<dbReference type="Pfam" id="PF05065">
    <property type="entry name" value="Phage_capsid"/>
    <property type="match status" value="1"/>
</dbReference>
<keyword evidence="5" id="KW-1185">Reference proteome</keyword>
<evidence type="ECO:0000256" key="1">
    <source>
        <dbReference type="ARBA" id="ARBA00004328"/>
    </source>
</evidence>
<dbReference type="InterPro" id="IPR024455">
    <property type="entry name" value="Phage_capsid"/>
</dbReference>
<dbReference type="EMBL" id="BAUT01000037">
    <property type="protein sequence ID" value="GAE27022.1"/>
    <property type="molecule type" value="Genomic_DNA"/>
</dbReference>
<comment type="caution">
    <text evidence="4">The sequence shown here is derived from an EMBL/GenBank/DDBJ whole genome shotgun (WGS) entry which is preliminary data.</text>
</comment>
<reference evidence="4" key="1">
    <citation type="journal article" date="2014" name="Genome Announc.">
        <title>Draft Genome Sequences of Three Alkaliphilic Bacillus Strains, Bacillus wakoensis JCM 9140T, Bacillus akibai JCM 9157T, and Bacillus hemicellulosilyticus JCM 9152T.</title>
        <authorList>
            <person name="Yuki M."/>
            <person name="Oshima K."/>
            <person name="Suda W."/>
            <person name="Oshida Y."/>
            <person name="Kitamura K."/>
            <person name="Iida T."/>
            <person name="Hattori M."/>
            <person name="Ohkuma M."/>
        </authorList>
    </citation>
    <scope>NUCLEOTIDE SEQUENCE [LARGE SCALE GENOMIC DNA]</scope>
    <source>
        <strain evidence="4">JCM 9140</strain>
    </source>
</reference>
<dbReference type="Gene3D" id="3.30.2320.10">
    <property type="entry name" value="hypothetical protein PF0899 domain"/>
    <property type="match status" value="1"/>
</dbReference>
<feature type="domain" description="Phage capsid-like C-terminal" evidence="3">
    <location>
        <begin position="97"/>
        <end position="359"/>
    </location>
</feature>
<dbReference type="SUPFAM" id="SSF56563">
    <property type="entry name" value="Major capsid protein gp5"/>
    <property type="match status" value="1"/>
</dbReference>
<evidence type="ECO:0000259" key="3">
    <source>
        <dbReference type="Pfam" id="PF05065"/>
    </source>
</evidence>